<evidence type="ECO:0000256" key="3">
    <source>
        <dbReference type="ARBA" id="ARBA00008640"/>
    </source>
</evidence>
<evidence type="ECO:0000256" key="2">
    <source>
        <dbReference type="ARBA" id="ARBA00004653"/>
    </source>
</evidence>
<sequence>MTSSSGTDNTTIIDVQDKLYDNNGIPELEQQESLLLQQPIATTAVTATTAEGADIELYPEQQRRQPSRLAQIAQQLTKRKIKAFVYHWRWYLLGGVFIAISSIFMYTHRRQLFQALETLSDKLSRMGYSGYILMSVLIFSSAFPPILGYGTYQTLSGFTFGFSVGFPISYFSALTGAVVCFQLSRSFLKARVVRTLSKYPNLEAVVNAVEKKGFKLFLLIRFSPYPFNLLNVFFAATNISLFQFAAGTAISLLKIALHVYIGANLTSFAKHVLGEDDDLSETEQRVMQIRFAAAIFFSLLAFVVMAYLYRVAKAAVAETASADEEQMAFLNHHDEEEGFLDAVDHDEEDSVHEALAPVNSNHAIEEQRDSVSLDAWDAWGDESDNDVDDDDQPMGQPKKKALAGKDD</sequence>
<feature type="transmembrane region" description="Helical" evidence="11">
    <location>
        <begin position="88"/>
        <end position="107"/>
    </location>
</feature>
<evidence type="ECO:0000256" key="6">
    <source>
        <dbReference type="ARBA" id="ARBA00022692"/>
    </source>
</evidence>
<feature type="transmembrane region" description="Helical" evidence="11">
    <location>
        <begin position="241"/>
        <end position="261"/>
    </location>
</feature>
<evidence type="ECO:0000256" key="1">
    <source>
        <dbReference type="ARBA" id="ARBA00002978"/>
    </source>
</evidence>
<reference evidence="13" key="1">
    <citation type="submission" date="2014-09" db="EMBL/GenBank/DDBJ databases">
        <title>Draft genome sequence of an oleaginous Mucoromycotina fungus Mucor ambiguus NBRC6742.</title>
        <authorList>
            <person name="Takeda I."/>
            <person name="Yamane N."/>
            <person name="Morita T."/>
            <person name="Tamano K."/>
            <person name="Machida M."/>
            <person name="Baker S."/>
            <person name="Koike H."/>
        </authorList>
    </citation>
    <scope>NUCLEOTIDE SEQUENCE</scope>
    <source>
        <strain evidence="13">NBRC 6742</strain>
    </source>
</reference>
<dbReference type="InterPro" id="IPR051076">
    <property type="entry name" value="Golgi_membrane_TVP38/TMEM64"/>
</dbReference>
<feature type="transmembrane region" description="Helical" evidence="11">
    <location>
        <begin position="158"/>
        <end position="181"/>
    </location>
</feature>
<accession>A0A0C9N5I1</accession>
<evidence type="ECO:0000313" key="13">
    <source>
        <dbReference type="EMBL" id="GAN11297.1"/>
    </source>
</evidence>
<dbReference type="Proteomes" id="UP000053815">
    <property type="component" value="Unassembled WGS sequence"/>
</dbReference>
<keyword evidence="7 11" id="KW-1133">Transmembrane helix</keyword>
<evidence type="ECO:0000256" key="11">
    <source>
        <dbReference type="SAM" id="Phobius"/>
    </source>
</evidence>
<evidence type="ECO:0000259" key="12">
    <source>
        <dbReference type="Pfam" id="PF09335"/>
    </source>
</evidence>
<comment type="function">
    <text evidence="1">Golgi membrane protein involved in vesicular trafficking and spindle migration.</text>
</comment>
<dbReference type="PANTHER" id="PTHR47549:SF3">
    <property type="entry name" value="GOLGI APPARATUS MEMBRANE PROTEIN TVP38"/>
    <property type="match status" value="1"/>
</dbReference>
<feature type="region of interest" description="Disordered" evidence="10">
    <location>
        <begin position="376"/>
        <end position="407"/>
    </location>
</feature>
<dbReference type="InterPro" id="IPR032816">
    <property type="entry name" value="VTT_dom"/>
</dbReference>
<evidence type="ECO:0000256" key="7">
    <source>
        <dbReference type="ARBA" id="ARBA00022989"/>
    </source>
</evidence>
<dbReference type="EMBL" id="DF836819">
    <property type="protein sequence ID" value="GAN11297.1"/>
    <property type="molecule type" value="Genomic_DNA"/>
</dbReference>
<evidence type="ECO:0000256" key="10">
    <source>
        <dbReference type="SAM" id="MobiDB-lite"/>
    </source>
</evidence>
<dbReference type="GO" id="GO:0000139">
    <property type="term" value="C:Golgi membrane"/>
    <property type="evidence" value="ECO:0007669"/>
    <property type="project" value="UniProtKB-SubCell"/>
</dbReference>
<dbReference type="OrthoDB" id="166803at2759"/>
<dbReference type="GO" id="GO:0016192">
    <property type="term" value="P:vesicle-mediated transport"/>
    <property type="evidence" value="ECO:0007669"/>
    <property type="project" value="TreeGrafter"/>
</dbReference>
<feature type="transmembrane region" description="Helical" evidence="11">
    <location>
        <begin position="289"/>
        <end position="309"/>
    </location>
</feature>
<organism evidence="13">
    <name type="scientific">Mucor ambiguus</name>
    <dbReference type="NCBI Taxonomy" id="91626"/>
    <lineage>
        <taxon>Eukaryota</taxon>
        <taxon>Fungi</taxon>
        <taxon>Fungi incertae sedis</taxon>
        <taxon>Mucoromycota</taxon>
        <taxon>Mucoromycotina</taxon>
        <taxon>Mucoromycetes</taxon>
        <taxon>Mucorales</taxon>
        <taxon>Mucorineae</taxon>
        <taxon>Mucoraceae</taxon>
        <taxon>Mucor</taxon>
    </lineage>
</organism>
<protein>
    <recommendedName>
        <fullName evidence="4">Golgi apparatus membrane protein TVP38</fullName>
    </recommendedName>
    <alternativeName>
        <fullName evidence="5">Golgi apparatus membrane protein tvp38</fullName>
    </alternativeName>
</protein>
<dbReference type="AlphaFoldDB" id="A0A0C9N5I1"/>
<dbReference type="PANTHER" id="PTHR47549">
    <property type="entry name" value="GOLGI APPARATUS MEMBRANE PROTEIN TVP38-RELATED"/>
    <property type="match status" value="1"/>
</dbReference>
<keyword evidence="8" id="KW-0333">Golgi apparatus</keyword>
<dbReference type="Pfam" id="PF09335">
    <property type="entry name" value="VTT_dom"/>
    <property type="match status" value="1"/>
</dbReference>
<evidence type="ECO:0000256" key="9">
    <source>
        <dbReference type="ARBA" id="ARBA00023136"/>
    </source>
</evidence>
<keyword evidence="14" id="KW-1185">Reference proteome</keyword>
<comment type="subcellular location">
    <subcellularLocation>
        <location evidence="2">Golgi apparatus membrane</location>
        <topology evidence="2">Multi-pass membrane protein</topology>
    </subcellularLocation>
</comment>
<feature type="transmembrane region" description="Helical" evidence="11">
    <location>
        <begin position="128"/>
        <end position="152"/>
    </location>
</feature>
<evidence type="ECO:0000256" key="4">
    <source>
        <dbReference type="ARBA" id="ARBA00013533"/>
    </source>
</evidence>
<evidence type="ECO:0000256" key="5">
    <source>
        <dbReference type="ARBA" id="ARBA00020673"/>
    </source>
</evidence>
<name>A0A0C9N5I1_9FUNG</name>
<proteinExistence type="inferred from homology"/>
<gene>
    <name evidence="13" type="ORF">MAM1_0530d10856</name>
</gene>
<dbReference type="STRING" id="91626.A0A0C9N5I1"/>
<evidence type="ECO:0000313" key="14">
    <source>
        <dbReference type="Proteomes" id="UP000053815"/>
    </source>
</evidence>
<keyword evidence="9 11" id="KW-0472">Membrane</keyword>
<feature type="compositionally biased region" description="Acidic residues" evidence="10">
    <location>
        <begin position="379"/>
        <end position="392"/>
    </location>
</feature>
<dbReference type="GO" id="GO:0000022">
    <property type="term" value="P:mitotic spindle elongation"/>
    <property type="evidence" value="ECO:0007669"/>
    <property type="project" value="TreeGrafter"/>
</dbReference>
<feature type="domain" description="VTT" evidence="12">
    <location>
        <begin position="151"/>
        <end position="263"/>
    </location>
</feature>
<evidence type="ECO:0000256" key="8">
    <source>
        <dbReference type="ARBA" id="ARBA00023034"/>
    </source>
</evidence>
<feature type="compositionally biased region" description="Basic residues" evidence="10">
    <location>
        <begin position="397"/>
        <end position="407"/>
    </location>
</feature>
<keyword evidence="6 11" id="KW-0812">Transmembrane</keyword>
<comment type="similarity">
    <text evidence="3">Belongs to the TVP38/TMEM64 family.</text>
</comment>